<dbReference type="RefSeq" id="WP_064562595.1">
    <property type="nucleotide sequence ID" value="NZ_CP014007.2"/>
</dbReference>
<dbReference type="PANTHER" id="PTHR37480">
    <property type="entry name" value="ENOYL-[ACYL-CARRIER-PROTEIN] REDUCTASE [NADH]"/>
    <property type="match status" value="1"/>
</dbReference>
<feature type="site" description="Plays an important role in discriminating NADH against NADPH" evidence="9">
    <location>
        <position position="72"/>
    </location>
</feature>
<feature type="domain" description="Enoyl reductase FAD binding" evidence="10">
    <location>
        <begin position="322"/>
        <end position="384"/>
    </location>
</feature>
<accession>A0AA94H7T7</accession>
<dbReference type="EC" id="1.3.1.9" evidence="9"/>
<feature type="binding site" evidence="9">
    <location>
        <begin position="270"/>
        <end position="272"/>
    </location>
    <ligand>
        <name>NAD(+)</name>
        <dbReference type="ChEBI" id="CHEBI:57540"/>
    </ligand>
</feature>
<evidence type="ECO:0000313" key="15">
    <source>
        <dbReference type="Proteomes" id="UP000078227"/>
    </source>
</evidence>
<dbReference type="InterPro" id="IPR050048">
    <property type="entry name" value="FabV-like_NADH_b"/>
</dbReference>
<dbReference type="InterPro" id="IPR010758">
    <property type="entry name" value="Trans-2-enoyl-CoA_reductase"/>
</dbReference>
<dbReference type="EMBL" id="FOKO01000006">
    <property type="protein sequence ID" value="SFD16535.1"/>
    <property type="molecule type" value="Genomic_DNA"/>
</dbReference>
<comment type="subunit">
    <text evidence="1 9">Monomer.</text>
</comment>
<protein>
    <recommendedName>
        <fullName evidence="9">Enoyl-[acyl-carrier-protein] reductase [NADH]</fullName>
        <shortName evidence="9">ENR</shortName>
        <ecNumber evidence="9">1.3.1.9</ecNumber>
    </recommendedName>
</protein>
<feature type="binding site" evidence="9">
    <location>
        <begin position="137"/>
        <end position="138"/>
    </location>
    <ligand>
        <name>NAD(+)</name>
        <dbReference type="ChEBI" id="CHEBI:57540"/>
    </ligand>
</feature>
<evidence type="ECO:0000313" key="14">
    <source>
        <dbReference type="EMBL" id="SFD16535.1"/>
    </source>
</evidence>
<evidence type="ECO:0000313" key="16">
    <source>
        <dbReference type="Proteomes" id="UP000182314"/>
    </source>
</evidence>
<evidence type="ECO:0000256" key="2">
    <source>
        <dbReference type="ARBA" id="ARBA00022516"/>
    </source>
</evidence>
<dbReference type="GO" id="GO:0050343">
    <property type="term" value="F:trans-2-enoyl-CoA reductase (NADH) activity"/>
    <property type="evidence" value="ECO:0007669"/>
    <property type="project" value="UniProtKB-EC"/>
</dbReference>
<dbReference type="GO" id="GO:0004318">
    <property type="term" value="F:enoyl-[acyl-carrier-protein] reductase (NADH) activity"/>
    <property type="evidence" value="ECO:0007669"/>
    <property type="project" value="UniProtKB-UniRule"/>
</dbReference>
<comment type="catalytic activity">
    <reaction evidence="9">
        <text>a 2,3-saturated acyl-[ACP] + NAD(+) = a (2E)-enoyl-[ACP] + NADH + H(+)</text>
        <dbReference type="Rhea" id="RHEA:10240"/>
        <dbReference type="Rhea" id="RHEA-COMP:9925"/>
        <dbReference type="Rhea" id="RHEA-COMP:9926"/>
        <dbReference type="ChEBI" id="CHEBI:15378"/>
        <dbReference type="ChEBI" id="CHEBI:57540"/>
        <dbReference type="ChEBI" id="CHEBI:57945"/>
        <dbReference type="ChEBI" id="CHEBI:78784"/>
        <dbReference type="ChEBI" id="CHEBI:78785"/>
        <dbReference type="EC" id="1.3.1.9"/>
    </reaction>
</comment>
<evidence type="ECO:0000256" key="6">
    <source>
        <dbReference type="ARBA" id="ARBA00023098"/>
    </source>
</evidence>
<dbReference type="GO" id="GO:0006633">
    <property type="term" value="P:fatty acid biosynthetic process"/>
    <property type="evidence" value="ECO:0007669"/>
    <property type="project" value="UniProtKB-UniRule"/>
</dbReference>
<dbReference type="Pfam" id="PF12242">
    <property type="entry name" value="Eno-Rase_NADH_b"/>
    <property type="match status" value="1"/>
</dbReference>
<feature type="binding site" evidence="9">
    <location>
        <position position="241"/>
    </location>
    <ligand>
        <name>NAD(+)</name>
        <dbReference type="ChEBI" id="CHEBI:57540"/>
    </ligand>
</feature>
<dbReference type="KEGG" id="kor:AWR26_00180"/>
<evidence type="ECO:0000256" key="3">
    <source>
        <dbReference type="ARBA" id="ARBA00022832"/>
    </source>
</evidence>
<evidence type="ECO:0000259" key="12">
    <source>
        <dbReference type="Pfam" id="PF12242"/>
    </source>
</evidence>
<keyword evidence="2 9" id="KW-0444">Lipid biosynthesis</keyword>
<organism evidence="14 16">
    <name type="scientific">Kosakonia oryzae</name>
    <dbReference type="NCBI Taxonomy" id="497725"/>
    <lineage>
        <taxon>Bacteria</taxon>
        <taxon>Pseudomonadati</taxon>
        <taxon>Pseudomonadota</taxon>
        <taxon>Gammaproteobacteria</taxon>
        <taxon>Enterobacterales</taxon>
        <taxon>Enterobacteriaceae</taxon>
        <taxon>Kosakonia</taxon>
    </lineage>
</organism>
<comment type="function">
    <text evidence="9">Involved in the final reduction of the elongation cycle of fatty acid synthesis (FAS II). Catalyzes the reduction of a carbon-carbon double bond in an enoyl moiety that is covalently linked to an acyl carrier protein (ACP).</text>
</comment>
<feature type="binding site" evidence="9">
    <location>
        <begin position="71"/>
        <end position="72"/>
    </location>
    <ligand>
        <name>NAD(+)</name>
        <dbReference type="ChEBI" id="CHEBI:57540"/>
    </ligand>
</feature>
<evidence type="ECO:0000256" key="9">
    <source>
        <dbReference type="HAMAP-Rule" id="MF_01838"/>
    </source>
</evidence>
<proteinExistence type="inferred from homology"/>
<keyword evidence="5 9" id="KW-0520">NAD</keyword>
<comment type="catalytic activity">
    <reaction evidence="8">
        <text>a 2,3-saturated acyl-CoA + NAD(+) = a (2E)-enoyl-CoA + NADH + H(+)</text>
        <dbReference type="Rhea" id="RHEA:18177"/>
        <dbReference type="ChEBI" id="CHEBI:15378"/>
        <dbReference type="ChEBI" id="CHEBI:57540"/>
        <dbReference type="ChEBI" id="CHEBI:57945"/>
        <dbReference type="ChEBI" id="CHEBI:58856"/>
        <dbReference type="ChEBI" id="CHEBI:65111"/>
        <dbReference type="EC" id="1.3.1.44"/>
    </reaction>
</comment>
<evidence type="ECO:0000256" key="5">
    <source>
        <dbReference type="ARBA" id="ARBA00023027"/>
    </source>
</evidence>
<feature type="active site" description="Proton donor" evidence="9">
    <location>
        <position position="232"/>
    </location>
</feature>
<feature type="binding site" evidence="9">
    <location>
        <begin position="45"/>
        <end position="50"/>
    </location>
    <ligand>
        <name>NAD(+)</name>
        <dbReference type="ChEBI" id="CHEBI:57540"/>
    </ligand>
</feature>
<dbReference type="InterPro" id="IPR024906">
    <property type="entry name" value="Eno_Rdtase_FAD-bd_dom"/>
</dbReference>
<keyword evidence="7 9" id="KW-0275">Fatty acid biosynthesis</keyword>
<dbReference type="InterPro" id="IPR024910">
    <property type="entry name" value="Enoyl-CoA_Rdtase_cat_dom"/>
</dbReference>
<evidence type="ECO:0000256" key="8">
    <source>
        <dbReference type="ARBA" id="ARBA00048302"/>
    </source>
</evidence>
<dbReference type="NCBIfam" id="NF043048">
    <property type="entry name" value="EnoyACPredFabV"/>
    <property type="match status" value="1"/>
</dbReference>
<feature type="binding site" evidence="9">
    <location>
        <begin position="108"/>
        <end position="109"/>
    </location>
    <ligand>
        <name>NAD(+)</name>
        <dbReference type="ChEBI" id="CHEBI:57540"/>
    </ligand>
</feature>
<dbReference type="InterPro" id="IPR036291">
    <property type="entry name" value="NAD(P)-bd_dom_sf"/>
</dbReference>
<comment type="pathway">
    <text evidence="9">Lipid metabolism; fatty acid biosynthesis.</text>
</comment>
<dbReference type="EMBL" id="CP014007">
    <property type="protein sequence ID" value="ANI80636.1"/>
    <property type="molecule type" value="Genomic_DNA"/>
</dbReference>
<reference evidence="14 16" key="1">
    <citation type="submission" date="2016-10" db="EMBL/GenBank/DDBJ databases">
        <authorList>
            <person name="Varghese N."/>
            <person name="Submissions S."/>
        </authorList>
    </citation>
    <scope>NUCLEOTIDE SEQUENCE [LARGE SCALE GENOMIC DNA]</scope>
    <source>
        <strain evidence="14 16">CGMCC 1.7012</strain>
    </source>
</reference>
<evidence type="ECO:0000259" key="10">
    <source>
        <dbReference type="Pfam" id="PF07055"/>
    </source>
</evidence>
<dbReference type="Gene3D" id="3.40.50.720">
    <property type="entry name" value="NAD(P)-binding Rossmann-like Domain"/>
    <property type="match status" value="1"/>
</dbReference>
<keyword evidence="6 9" id="KW-0443">Lipid metabolism</keyword>
<sequence length="397" mass="43710">MKPIIQGNVAKNCHPEGLLKAIDKQIAYVESHGEIYGPKKVLVIGASSGYGLASRIALAFGGGADTIGVSFEKGPGEKGAGSAGWYNNVLFQRRASEKGLIAKNFIADAFSDTTRQNVIDFIQQEFGGKIDLVVYSIASGIRIHPDGTRYQSTLGVCGQAFSGPGFELESQRMVEQTLEPVTKQQLADTVKVMGGEDWQRWITMLEQADVLATGFKTVAYSYIGPESTWPLYKDGSLGAAKAHLHNTADEINAQLQRISGNAYAVACKALVTKASAFIPVFPLYITLLYKVMKQKRLHETCIEQMHRLMLDHLYPPLGNVITDAQRLIRMDDYELRPDVQNVVELLRKQVTADNFKVIGDFAGYLQEFHELNGFGMAGVDYSDELDINTLVKEYSLA</sequence>
<dbReference type="SUPFAM" id="SSF51735">
    <property type="entry name" value="NAD(P)-binding Rossmann-fold domains"/>
    <property type="match status" value="1"/>
</dbReference>
<evidence type="ECO:0000256" key="1">
    <source>
        <dbReference type="ARBA" id="ARBA00011245"/>
    </source>
</evidence>
<reference evidence="13 15" key="2">
    <citation type="submission" date="2021-03" db="EMBL/GenBank/DDBJ databases">
        <authorList>
            <person name="Li Y."/>
            <person name="Li S."/>
            <person name="Chen M."/>
            <person name="Peng G."/>
            <person name="Tan Z."/>
            <person name="An Q."/>
        </authorList>
    </citation>
    <scope>NUCLEOTIDE SEQUENCE [LARGE SCALE GENOMIC DNA]</scope>
    <source>
        <strain evidence="13 15">Ola 51</strain>
    </source>
</reference>
<dbReference type="GO" id="GO:0051287">
    <property type="term" value="F:NAD binding"/>
    <property type="evidence" value="ECO:0007669"/>
    <property type="project" value="UniProtKB-UniRule"/>
</dbReference>
<feature type="domain" description="Trans-2-enoyl-CoA reductase-like NAD(P)H binding" evidence="12">
    <location>
        <begin position="1"/>
        <end position="76"/>
    </location>
</feature>
<keyword evidence="4 9" id="KW-0560">Oxidoreductase</keyword>
<dbReference type="Pfam" id="PF12241">
    <property type="entry name" value="Enoyl_reductase"/>
    <property type="match status" value="1"/>
</dbReference>
<evidence type="ECO:0000259" key="11">
    <source>
        <dbReference type="Pfam" id="PF12241"/>
    </source>
</evidence>
<dbReference type="NCBIfam" id="NF010177">
    <property type="entry name" value="PRK13656.1"/>
    <property type="match status" value="1"/>
</dbReference>
<dbReference type="AlphaFoldDB" id="A0AA94H7T7"/>
<dbReference type="PANTHER" id="PTHR37480:SF1">
    <property type="entry name" value="ENOYL-[ACYL-CARRIER-PROTEIN] REDUCTASE [NADH]"/>
    <property type="match status" value="1"/>
</dbReference>
<keyword evidence="15" id="KW-1185">Reference proteome</keyword>
<evidence type="ECO:0000256" key="4">
    <source>
        <dbReference type="ARBA" id="ARBA00023002"/>
    </source>
</evidence>
<feature type="binding site" evidence="9">
    <location>
        <position position="222"/>
    </location>
    <ligand>
        <name>substrate</name>
    </ligand>
</feature>
<dbReference type="Pfam" id="PF07055">
    <property type="entry name" value="Eno-Rase_FAD_bd"/>
    <property type="match status" value="1"/>
</dbReference>
<gene>
    <name evidence="9" type="primary">fabV</name>
    <name evidence="13" type="ORF">AWR26_00180</name>
    <name evidence="14" type="ORF">SAMN05216286_4502</name>
</gene>
<feature type="domain" description="Trans-2-enoyl-CoA reductase catalytic" evidence="11">
    <location>
        <begin position="80"/>
        <end position="314"/>
    </location>
</feature>
<dbReference type="Proteomes" id="UP000182314">
    <property type="component" value="Unassembled WGS sequence"/>
</dbReference>
<comment type="similarity">
    <text evidence="9">Belongs to the TER reductase family.</text>
</comment>
<name>A0AA94H7T7_9ENTR</name>
<evidence type="ECO:0000256" key="7">
    <source>
        <dbReference type="ARBA" id="ARBA00023160"/>
    </source>
</evidence>
<dbReference type="Proteomes" id="UP000078227">
    <property type="component" value="Chromosome"/>
</dbReference>
<dbReference type="HAMAP" id="MF_01838">
    <property type="entry name" value="FabV_reductase"/>
    <property type="match status" value="1"/>
</dbReference>
<evidence type="ECO:0000313" key="13">
    <source>
        <dbReference type="EMBL" id="ANI80636.1"/>
    </source>
</evidence>
<keyword evidence="3 9" id="KW-0276">Fatty acid metabolism</keyword>